<feature type="compositionally biased region" description="Low complexity" evidence="1">
    <location>
        <begin position="80"/>
        <end position="94"/>
    </location>
</feature>
<name>A0ABR4AMC6_9LECA</name>
<keyword evidence="3" id="KW-1185">Reference proteome</keyword>
<feature type="compositionally biased region" description="Low complexity" evidence="1">
    <location>
        <begin position="10"/>
        <end position="25"/>
    </location>
</feature>
<gene>
    <name evidence="2" type="ORF">N7G274_000921</name>
</gene>
<evidence type="ECO:0000313" key="2">
    <source>
        <dbReference type="EMBL" id="KAL2046903.1"/>
    </source>
</evidence>
<organism evidence="2 3">
    <name type="scientific">Stereocaulon virgatum</name>
    <dbReference type="NCBI Taxonomy" id="373712"/>
    <lineage>
        <taxon>Eukaryota</taxon>
        <taxon>Fungi</taxon>
        <taxon>Dikarya</taxon>
        <taxon>Ascomycota</taxon>
        <taxon>Pezizomycotina</taxon>
        <taxon>Lecanoromycetes</taxon>
        <taxon>OSLEUM clade</taxon>
        <taxon>Lecanoromycetidae</taxon>
        <taxon>Lecanorales</taxon>
        <taxon>Lecanorineae</taxon>
        <taxon>Stereocaulaceae</taxon>
        <taxon>Stereocaulon</taxon>
    </lineage>
</organism>
<accession>A0ABR4AMC6</accession>
<dbReference type="Proteomes" id="UP001590950">
    <property type="component" value="Unassembled WGS sequence"/>
</dbReference>
<proteinExistence type="predicted"/>
<dbReference type="EMBL" id="JBEFKJ010000003">
    <property type="protein sequence ID" value="KAL2046903.1"/>
    <property type="molecule type" value="Genomic_DNA"/>
</dbReference>
<protein>
    <submittedName>
        <fullName evidence="2">Uncharacterized protein</fullName>
    </submittedName>
</protein>
<reference evidence="2 3" key="1">
    <citation type="submission" date="2024-09" db="EMBL/GenBank/DDBJ databases">
        <title>Rethinking Asexuality: The Enigmatic Case of Functional Sexual Genes in Lepraria (Stereocaulaceae).</title>
        <authorList>
            <person name="Doellman M."/>
            <person name="Sun Y."/>
            <person name="Barcenas-Pena A."/>
            <person name="Lumbsch H.T."/>
            <person name="Grewe F."/>
        </authorList>
    </citation>
    <scope>NUCLEOTIDE SEQUENCE [LARGE SCALE GENOMIC DNA]</scope>
    <source>
        <strain evidence="2 3">Mercado 3170</strain>
    </source>
</reference>
<evidence type="ECO:0000256" key="1">
    <source>
        <dbReference type="SAM" id="MobiDB-lite"/>
    </source>
</evidence>
<feature type="compositionally biased region" description="Low complexity" evidence="1">
    <location>
        <begin position="57"/>
        <end position="68"/>
    </location>
</feature>
<sequence>MPSYMKHSPKTLSPSPTSTTKPAPSRDLFSDYIERLLEWVKVVPNMTSSTVILWPLSSNTHSDSSSTNAKTDPEDQDQGSSDPTSTDPSPSKTPLEQLTNATGTNAAKETSAQQDTSYLSQAIAILPINEYIDNEEDLPPGFPYDSAWGFFTFVGEFLWRLQDLVTNCLDDWTPASYEYRVWCNGCGGYNLGHH</sequence>
<evidence type="ECO:0000313" key="3">
    <source>
        <dbReference type="Proteomes" id="UP001590950"/>
    </source>
</evidence>
<feature type="region of interest" description="Disordered" evidence="1">
    <location>
        <begin position="57"/>
        <end position="97"/>
    </location>
</feature>
<comment type="caution">
    <text evidence="2">The sequence shown here is derived from an EMBL/GenBank/DDBJ whole genome shotgun (WGS) entry which is preliminary data.</text>
</comment>
<feature type="region of interest" description="Disordered" evidence="1">
    <location>
        <begin position="1"/>
        <end position="26"/>
    </location>
</feature>